<dbReference type="PROSITE" id="PS51740">
    <property type="entry name" value="SPOVT_ABRB"/>
    <property type="match status" value="2"/>
</dbReference>
<dbReference type="CDD" id="cd16321">
    <property type="entry name" value="MraZ_C"/>
    <property type="match status" value="1"/>
</dbReference>
<dbReference type="RefSeq" id="WP_027396281.1">
    <property type="nucleotide sequence ID" value="NZ_FQYW01000005.1"/>
</dbReference>
<dbReference type="InterPro" id="IPR035644">
    <property type="entry name" value="MraZ_C"/>
</dbReference>
<dbReference type="GO" id="GO:0000976">
    <property type="term" value="F:transcription cis-regulatory region binding"/>
    <property type="evidence" value="ECO:0007669"/>
    <property type="project" value="TreeGrafter"/>
</dbReference>
<evidence type="ECO:0000256" key="6">
    <source>
        <dbReference type="ARBA" id="ARBA00023163"/>
    </source>
</evidence>
<dbReference type="InterPro" id="IPR037914">
    <property type="entry name" value="SpoVT-AbrB_sf"/>
</dbReference>
<evidence type="ECO:0000259" key="8">
    <source>
        <dbReference type="PROSITE" id="PS51740"/>
    </source>
</evidence>
<keyword evidence="3" id="KW-0677">Repeat</keyword>
<dbReference type="PANTHER" id="PTHR34701">
    <property type="entry name" value="TRANSCRIPTIONAL REGULATOR MRAZ"/>
    <property type="match status" value="1"/>
</dbReference>
<dbReference type="AlphaFoldDB" id="A0A1M6B5H0"/>
<dbReference type="SUPFAM" id="SSF89447">
    <property type="entry name" value="AbrB/MazE/MraZ-like"/>
    <property type="match status" value="1"/>
</dbReference>
<keyword evidence="6 7" id="KW-0804">Transcription</keyword>
<dbReference type="GO" id="GO:0003700">
    <property type="term" value="F:DNA-binding transcription factor activity"/>
    <property type="evidence" value="ECO:0007669"/>
    <property type="project" value="UniProtKB-UniRule"/>
</dbReference>
<keyword evidence="4 7" id="KW-0805">Transcription regulation</keyword>
<proteinExistence type="inferred from homology"/>
<evidence type="ECO:0000313" key="9">
    <source>
        <dbReference type="EMBL" id="SHI43907.1"/>
    </source>
</evidence>
<gene>
    <name evidence="7" type="primary">mraZ</name>
    <name evidence="9" type="ORF">SAMN02745671_00616</name>
</gene>
<dbReference type="FunFam" id="3.40.1550.20:FF:000002">
    <property type="entry name" value="Transcriptional regulator MraZ"/>
    <property type="match status" value="1"/>
</dbReference>
<dbReference type="InterPro" id="IPR038619">
    <property type="entry name" value="MraZ_sf"/>
</dbReference>
<dbReference type="InterPro" id="IPR007159">
    <property type="entry name" value="SpoVT-AbrB_dom"/>
</dbReference>
<comment type="subcellular location">
    <subcellularLocation>
        <location evidence="7">Cytoplasm</location>
        <location evidence="7">Nucleoid</location>
    </subcellularLocation>
</comment>
<dbReference type="OrthoDB" id="9807753at2"/>
<dbReference type="NCBIfam" id="TIGR00242">
    <property type="entry name" value="division/cell wall cluster transcriptional repressor MraZ"/>
    <property type="match status" value="1"/>
</dbReference>
<protein>
    <recommendedName>
        <fullName evidence="1 7">Transcriptional regulator MraZ</fullName>
    </recommendedName>
</protein>
<dbReference type="CDD" id="cd16320">
    <property type="entry name" value="MraZ_N"/>
    <property type="match status" value="1"/>
</dbReference>
<dbReference type="InterPro" id="IPR035642">
    <property type="entry name" value="MraZ_N"/>
</dbReference>
<evidence type="ECO:0000256" key="7">
    <source>
        <dbReference type="HAMAP-Rule" id="MF_01008"/>
    </source>
</evidence>
<dbReference type="Proteomes" id="UP000191240">
    <property type="component" value="Unassembled WGS sequence"/>
</dbReference>
<comment type="subunit">
    <text evidence="7">Forms oligomers.</text>
</comment>
<feature type="domain" description="SpoVT-AbrB" evidence="8">
    <location>
        <begin position="76"/>
        <end position="119"/>
    </location>
</feature>
<dbReference type="Gene3D" id="3.40.1550.20">
    <property type="entry name" value="Transcriptional regulator MraZ domain"/>
    <property type="match status" value="1"/>
</dbReference>
<dbReference type="GO" id="GO:2000143">
    <property type="term" value="P:negative regulation of DNA-templated transcription initiation"/>
    <property type="evidence" value="ECO:0007669"/>
    <property type="project" value="TreeGrafter"/>
</dbReference>
<dbReference type="PANTHER" id="PTHR34701:SF1">
    <property type="entry name" value="TRANSCRIPTIONAL REGULATOR MRAZ"/>
    <property type="match status" value="1"/>
</dbReference>
<dbReference type="InterPro" id="IPR020603">
    <property type="entry name" value="MraZ_dom"/>
</dbReference>
<evidence type="ECO:0000256" key="2">
    <source>
        <dbReference type="ARBA" id="ARBA00022490"/>
    </source>
</evidence>
<keyword evidence="2 7" id="KW-0963">Cytoplasm</keyword>
<dbReference type="InterPro" id="IPR003444">
    <property type="entry name" value="MraZ"/>
</dbReference>
<accession>A0A1M6B5H0</accession>
<dbReference type="Pfam" id="PF02381">
    <property type="entry name" value="MraZ"/>
    <property type="match status" value="2"/>
</dbReference>
<reference evidence="9 10" key="1">
    <citation type="submission" date="2016-11" db="EMBL/GenBank/DDBJ databases">
        <authorList>
            <person name="Jaros S."/>
            <person name="Januszkiewicz K."/>
            <person name="Wedrychowicz H."/>
        </authorList>
    </citation>
    <scope>NUCLEOTIDE SEQUENCE [LARGE SCALE GENOMIC DNA]</scope>
    <source>
        <strain evidence="9 10">DSM 3074</strain>
    </source>
</reference>
<dbReference type="GO" id="GO:0005737">
    <property type="term" value="C:cytoplasm"/>
    <property type="evidence" value="ECO:0007669"/>
    <property type="project" value="UniProtKB-UniRule"/>
</dbReference>
<dbReference type="GO" id="GO:0009295">
    <property type="term" value="C:nucleoid"/>
    <property type="evidence" value="ECO:0007669"/>
    <property type="project" value="UniProtKB-SubCell"/>
</dbReference>
<evidence type="ECO:0000256" key="5">
    <source>
        <dbReference type="ARBA" id="ARBA00023125"/>
    </source>
</evidence>
<keyword evidence="5 7" id="KW-0238">DNA-binding</keyword>
<comment type="similarity">
    <text evidence="7">Belongs to the MraZ family.</text>
</comment>
<dbReference type="HAMAP" id="MF_01008">
    <property type="entry name" value="MraZ"/>
    <property type="match status" value="1"/>
</dbReference>
<dbReference type="EMBL" id="FQYW01000005">
    <property type="protein sequence ID" value="SHI43907.1"/>
    <property type="molecule type" value="Genomic_DNA"/>
</dbReference>
<feature type="domain" description="SpoVT-AbrB" evidence="8">
    <location>
        <begin position="5"/>
        <end position="47"/>
    </location>
</feature>
<evidence type="ECO:0000256" key="3">
    <source>
        <dbReference type="ARBA" id="ARBA00022737"/>
    </source>
</evidence>
<evidence type="ECO:0000313" key="10">
    <source>
        <dbReference type="Proteomes" id="UP000191240"/>
    </source>
</evidence>
<evidence type="ECO:0000256" key="1">
    <source>
        <dbReference type="ARBA" id="ARBA00013860"/>
    </source>
</evidence>
<name>A0A1M6B5H0_9FIRM</name>
<evidence type="ECO:0000256" key="4">
    <source>
        <dbReference type="ARBA" id="ARBA00023015"/>
    </source>
</evidence>
<organism evidence="9 10">
    <name type="scientific">Anaerovibrio lipolyticus DSM 3074</name>
    <dbReference type="NCBI Taxonomy" id="1120997"/>
    <lineage>
        <taxon>Bacteria</taxon>
        <taxon>Bacillati</taxon>
        <taxon>Bacillota</taxon>
        <taxon>Negativicutes</taxon>
        <taxon>Selenomonadales</taxon>
        <taxon>Selenomonadaceae</taxon>
        <taxon>Anaerovibrio</taxon>
    </lineage>
</organism>
<sequence>MLMGEYNHSLDAKGRVILPADFRVELGESFIITKGLDNCLFIYPQSEWEQLSVKLRQLPLAKTEARAFVRFFFAGARQVELDKQGRFLIPATLRQHASLKKDAVLIGVSNRIEVWSKDEWLKYNEEITPSVSAIAETLAELGI</sequence>